<dbReference type="PATRIC" id="fig|512565.3.peg.3330"/>
<dbReference type="GO" id="GO:0046872">
    <property type="term" value="F:metal ion binding"/>
    <property type="evidence" value="ECO:0007669"/>
    <property type="project" value="UniProtKB-KW"/>
</dbReference>
<keyword evidence="3" id="KW-0227">DNA damage</keyword>
<dbReference type="RefSeq" id="WP_014443448.1">
    <property type="nucleotide sequence ID" value="NC_017093.1"/>
</dbReference>
<evidence type="ECO:0000256" key="9">
    <source>
        <dbReference type="ARBA" id="ARBA00023887"/>
    </source>
</evidence>
<dbReference type="InterPro" id="IPR051536">
    <property type="entry name" value="UDG_Type-4/5"/>
</dbReference>
<evidence type="ECO:0000256" key="5">
    <source>
        <dbReference type="ARBA" id="ARBA00023004"/>
    </source>
</evidence>
<evidence type="ECO:0000256" key="6">
    <source>
        <dbReference type="ARBA" id="ARBA00023014"/>
    </source>
</evidence>
<accession>I0H6B6</accession>
<evidence type="ECO:0000256" key="1">
    <source>
        <dbReference type="ARBA" id="ARBA00022485"/>
    </source>
</evidence>
<dbReference type="InterPro" id="IPR036895">
    <property type="entry name" value="Uracil-DNA_glycosylase-like_sf"/>
</dbReference>
<evidence type="ECO:0000256" key="4">
    <source>
        <dbReference type="ARBA" id="ARBA00022801"/>
    </source>
</evidence>
<evidence type="ECO:0000313" key="11">
    <source>
        <dbReference type="EMBL" id="BAL88553.1"/>
    </source>
</evidence>
<feature type="domain" description="Uracil-DNA glycosylase-like" evidence="10">
    <location>
        <begin position="48"/>
        <end position="214"/>
    </location>
</feature>
<dbReference type="Proteomes" id="UP000007882">
    <property type="component" value="Chromosome"/>
</dbReference>
<proteinExistence type="inferred from homology"/>
<dbReference type="EMBL" id="AP012319">
    <property type="protein sequence ID" value="BAL88553.1"/>
    <property type="molecule type" value="Genomic_DNA"/>
</dbReference>
<name>I0H6B6_ACTM4</name>
<keyword evidence="2" id="KW-0479">Metal-binding</keyword>
<evidence type="ECO:0000256" key="2">
    <source>
        <dbReference type="ARBA" id="ARBA00022723"/>
    </source>
</evidence>
<dbReference type="eggNOG" id="COG1573">
    <property type="taxonomic scope" value="Bacteria"/>
</dbReference>
<dbReference type="PANTHER" id="PTHR33693">
    <property type="entry name" value="TYPE-5 URACIL-DNA GLYCOSYLASE"/>
    <property type="match status" value="1"/>
</dbReference>
<keyword evidence="6" id="KW-0411">Iron-sulfur</keyword>
<evidence type="ECO:0000313" key="12">
    <source>
        <dbReference type="Proteomes" id="UP000007882"/>
    </source>
</evidence>
<keyword evidence="5" id="KW-0408">Iron</keyword>
<dbReference type="HOGENOM" id="CLU_083279_0_0_11"/>
<dbReference type="SMART" id="SM00987">
    <property type="entry name" value="UreE_C"/>
    <property type="match status" value="1"/>
</dbReference>
<keyword evidence="7" id="KW-0234">DNA repair</keyword>
<reference evidence="11 12" key="1">
    <citation type="submission" date="2012-02" db="EMBL/GenBank/DDBJ databases">
        <title>Complete genome sequence of Actinoplanes missouriensis 431 (= NBRC 102363).</title>
        <authorList>
            <person name="Ohnishi Y."/>
            <person name="Ishikawa J."/>
            <person name="Sekine M."/>
            <person name="Hosoyama A."/>
            <person name="Harada T."/>
            <person name="Narita H."/>
            <person name="Hata T."/>
            <person name="Konno Y."/>
            <person name="Tutikane K."/>
            <person name="Fujita N."/>
            <person name="Horinouchi S."/>
            <person name="Hayakawa M."/>
        </authorList>
    </citation>
    <scope>NUCLEOTIDE SEQUENCE [LARGE SCALE GENOMIC DNA]</scope>
    <source>
        <strain evidence="12">ATCC 14538 / DSM 43046 / CBS 188.64 / JCM 3121 / NBRC 102363 / NCIMB 12654 / NRRL B-3342 / UNCC 431</strain>
    </source>
</reference>
<dbReference type="InterPro" id="IPR005122">
    <property type="entry name" value="Uracil-DNA_glycosylase-like"/>
</dbReference>
<evidence type="ECO:0000256" key="8">
    <source>
        <dbReference type="ARBA" id="ARBA00023779"/>
    </source>
</evidence>
<dbReference type="GO" id="GO:0006284">
    <property type="term" value="P:base-excision repair"/>
    <property type="evidence" value="ECO:0007669"/>
    <property type="project" value="InterPro"/>
</dbReference>
<dbReference type="SUPFAM" id="SSF52141">
    <property type="entry name" value="Uracil-DNA glycosylase-like"/>
    <property type="match status" value="1"/>
</dbReference>
<sequence>MFARSLGELERRVVGCRLCPRLVAHREHAAAHPRPAFAGQDYWARPVPGFGDPGAGVYLLGLATSAHGGNRTGRAFTGNATADWLVAAMHRAGLANQPTSEHRDDGLRLHGAWMASAVRCAPPHDRPTSDERRACARYLDAELELLTGVRVIVCLGALAWNAAAAWAGLRPRPPFGHGREQSVSSGRLLLGCYHPSPQNTRTGLLTEPMLDDVLRRATALAALPAS</sequence>
<organism evidence="11 12">
    <name type="scientific">Actinoplanes missouriensis (strain ATCC 14538 / DSM 43046 / CBS 188.64 / JCM 3121 / NBRC 102363 / NCIMB 12654 / NRRL B-3342 / UNCC 431)</name>
    <dbReference type="NCBI Taxonomy" id="512565"/>
    <lineage>
        <taxon>Bacteria</taxon>
        <taxon>Bacillati</taxon>
        <taxon>Actinomycetota</taxon>
        <taxon>Actinomycetes</taxon>
        <taxon>Micromonosporales</taxon>
        <taxon>Micromonosporaceae</taxon>
        <taxon>Actinoplanes</taxon>
    </lineage>
</organism>
<dbReference type="GO" id="GO:0033958">
    <property type="term" value="F:DNA-deoxyinosine glycosylase activity"/>
    <property type="evidence" value="ECO:0007669"/>
    <property type="project" value="InterPro"/>
</dbReference>
<dbReference type="SMART" id="SM00986">
    <property type="entry name" value="UDG"/>
    <property type="match status" value="1"/>
</dbReference>
<dbReference type="AlphaFoldDB" id="I0H6B6"/>
<evidence type="ECO:0000259" key="10">
    <source>
        <dbReference type="SMART" id="SM00986"/>
    </source>
</evidence>
<keyword evidence="1" id="KW-0004">4Fe-4S</keyword>
<dbReference type="KEGG" id="ams:AMIS_33330"/>
<dbReference type="STRING" id="512565.AMIS_33330"/>
<dbReference type="InterPro" id="IPR044147">
    <property type="entry name" value="UdgB-like"/>
</dbReference>
<protein>
    <recommendedName>
        <fullName evidence="9">Type-5 uracil-DNA glycosylase</fullName>
    </recommendedName>
</protein>
<dbReference type="GO" id="GO:0051539">
    <property type="term" value="F:4 iron, 4 sulfur cluster binding"/>
    <property type="evidence" value="ECO:0007669"/>
    <property type="project" value="UniProtKB-KW"/>
</dbReference>
<evidence type="ECO:0000256" key="3">
    <source>
        <dbReference type="ARBA" id="ARBA00022763"/>
    </source>
</evidence>
<dbReference type="PANTHER" id="PTHR33693:SF3">
    <property type="entry name" value="TYPE-5 URACIL-DNA GLYCOSYLASE"/>
    <property type="match status" value="1"/>
</dbReference>
<dbReference type="Gene3D" id="3.40.470.10">
    <property type="entry name" value="Uracil-DNA glycosylase-like domain"/>
    <property type="match status" value="1"/>
</dbReference>
<dbReference type="CDD" id="cd10031">
    <property type="entry name" value="UDG-F5_TTUDGB_like"/>
    <property type="match status" value="1"/>
</dbReference>
<evidence type="ECO:0000256" key="7">
    <source>
        <dbReference type="ARBA" id="ARBA00023204"/>
    </source>
</evidence>
<comment type="similarity">
    <text evidence="8">Belongs to the uracil-DNA glycosylase (UDG) superfamily. Type 5 (UDGb) family.</text>
</comment>
<dbReference type="GO" id="GO:0004844">
    <property type="term" value="F:uracil DNA N-glycosylase activity"/>
    <property type="evidence" value="ECO:0007669"/>
    <property type="project" value="InterPro"/>
</dbReference>
<dbReference type="Pfam" id="PF03167">
    <property type="entry name" value="UDG"/>
    <property type="match status" value="1"/>
</dbReference>
<keyword evidence="4" id="KW-0378">Hydrolase</keyword>
<gene>
    <name evidence="11" type="ordered locus">AMIS_33330</name>
</gene>
<keyword evidence="12" id="KW-1185">Reference proteome</keyword>